<reference evidence="1 2" key="1">
    <citation type="submission" date="2018-08" db="EMBL/GenBank/DDBJ databases">
        <title>A genome reference for cultivated species of the human gut microbiota.</title>
        <authorList>
            <person name="Zou Y."/>
            <person name="Xue W."/>
            <person name="Luo G."/>
        </authorList>
    </citation>
    <scope>NUCLEOTIDE SEQUENCE [LARGE SCALE GENOMIC DNA]</scope>
    <source>
        <strain evidence="1 2">AF18-14</strain>
    </source>
</reference>
<dbReference type="SUPFAM" id="SSF52490">
    <property type="entry name" value="Tubulin nucleotide-binding domain-like"/>
    <property type="match status" value="1"/>
</dbReference>
<evidence type="ECO:0000313" key="1">
    <source>
        <dbReference type="EMBL" id="RGT90364.1"/>
    </source>
</evidence>
<dbReference type="AlphaFoldDB" id="A0A412QHB9"/>
<dbReference type="RefSeq" id="WP_117853455.1">
    <property type="nucleotide sequence ID" value="NZ_JAKKWV010000026.1"/>
</dbReference>
<sequence>MKTAIIAIGTGASNITESVIFDRFGFDLSYFQINRMMLINKEKISIDSIVKQIRKNDQKIILFSTLGGICCNTYISQVTKVLMKNKLKYDAIVTTPFLWEGEQKRTLALNSLNNIVESCNSISIFNNENLLNYNPEATVMEAYNWMDEQIVKLIELILGNKLEESSQSNTDFPLILIHNLNGMKFI</sequence>
<evidence type="ECO:0008006" key="3">
    <source>
        <dbReference type="Google" id="ProtNLM"/>
    </source>
</evidence>
<dbReference type="Gene3D" id="3.40.50.1440">
    <property type="entry name" value="Tubulin/FtsZ, GTPase domain"/>
    <property type="match status" value="1"/>
</dbReference>
<organism evidence="1 2">
    <name type="scientific">Phocaeicola vulgatus</name>
    <name type="common">Bacteroides vulgatus</name>
    <dbReference type="NCBI Taxonomy" id="821"/>
    <lineage>
        <taxon>Bacteria</taxon>
        <taxon>Pseudomonadati</taxon>
        <taxon>Bacteroidota</taxon>
        <taxon>Bacteroidia</taxon>
        <taxon>Bacteroidales</taxon>
        <taxon>Bacteroidaceae</taxon>
        <taxon>Phocaeicola</taxon>
    </lineage>
</organism>
<name>A0A412QHB9_PHOVU</name>
<protein>
    <recommendedName>
        <fullName evidence="3">Alpha/beta hydrolase</fullName>
    </recommendedName>
</protein>
<accession>A0A412QHB9</accession>
<comment type="caution">
    <text evidence="1">The sequence shown here is derived from an EMBL/GenBank/DDBJ whole genome shotgun (WGS) entry which is preliminary data.</text>
</comment>
<dbReference type="EMBL" id="QRXI01000021">
    <property type="protein sequence ID" value="RGT90364.1"/>
    <property type="molecule type" value="Genomic_DNA"/>
</dbReference>
<gene>
    <name evidence="1" type="ORF">DWX04_15270</name>
</gene>
<dbReference type="Proteomes" id="UP000283833">
    <property type="component" value="Unassembled WGS sequence"/>
</dbReference>
<proteinExistence type="predicted"/>
<evidence type="ECO:0000313" key="2">
    <source>
        <dbReference type="Proteomes" id="UP000283833"/>
    </source>
</evidence>
<dbReference type="InterPro" id="IPR036525">
    <property type="entry name" value="Tubulin/FtsZ_GTPase_sf"/>
</dbReference>